<evidence type="ECO:0000256" key="2">
    <source>
        <dbReference type="ARBA" id="ARBA00022603"/>
    </source>
</evidence>
<comment type="similarity">
    <text evidence="10">In the C-terminal section; belongs to the DAO family.</text>
</comment>
<evidence type="ECO:0000256" key="1">
    <source>
        <dbReference type="ARBA" id="ARBA00022490"/>
    </source>
</evidence>
<evidence type="ECO:0000259" key="12">
    <source>
        <dbReference type="Pfam" id="PF05430"/>
    </source>
</evidence>
<proteinExistence type="inferred from homology"/>
<evidence type="ECO:0000256" key="9">
    <source>
        <dbReference type="ARBA" id="ARBA00023268"/>
    </source>
</evidence>
<dbReference type="InterPro" id="IPR047785">
    <property type="entry name" value="tRNA_MNMC2"/>
</dbReference>
<evidence type="ECO:0000259" key="11">
    <source>
        <dbReference type="Pfam" id="PF01266"/>
    </source>
</evidence>
<keyword evidence="4 10" id="KW-0808">Transferase</keyword>
<dbReference type="PANTHER" id="PTHR13847">
    <property type="entry name" value="SARCOSINE DEHYDROGENASE-RELATED"/>
    <property type="match status" value="1"/>
</dbReference>
<feature type="domain" description="MnmC-like methyltransferase" evidence="12">
    <location>
        <begin position="115"/>
        <end position="249"/>
    </location>
</feature>
<dbReference type="PANTHER" id="PTHR13847:SF283">
    <property type="entry name" value="TRNA 5-METHYLAMINOMETHYL-2-THIOURIDINE BIOSYNTHESIS BIFUNCTIONAL PROTEIN MNMC"/>
    <property type="match status" value="1"/>
</dbReference>
<dbReference type="Gene3D" id="3.40.50.150">
    <property type="entry name" value="Vaccinia Virus protein VP39"/>
    <property type="match status" value="1"/>
</dbReference>
<dbReference type="NCBIfam" id="NF002481">
    <property type="entry name" value="PRK01747.1-2"/>
    <property type="match status" value="1"/>
</dbReference>
<keyword evidence="2 10" id="KW-0489">Methyltransferase</keyword>
<dbReference type="NCBIfam" id="NF033855">
    <property type="entry name" value="tRNA_MNMC2"/>
    <property type="match status" value="1"/>
</dbReference>
<dbReference type="InterPro" id="IPR008471">
    <property type="entry name" value="MnmC-like_methylTransf"/>
</dbReference>
<comment type="catalytic activity">
    <reaction evidence="10">
        <text>5-aminomethyl-2-thiouridine(34) in tRNA + S-adenosyl-L-methionine = 5-methylaminomethyl-2-thiouridine(34) in tRNA + S-adenosyl-L-homocysteine + H(+)</text>
        <dbReference type="Rhea" id="RHEA:19569"/>
        <dbReference type="Rhea" id="RHEA-COMP:10195"/>
        <dbReference type="Rhea" id="RHEA-COMP:10197"/>
        <dbReference type="ChEBI" id="CHEBI:15378"/>
        <dbReference type="ChEBI" id="CHEBI:57856"/>
        <dbReference type="ChEBI" id="CHEBI:59789"/>
        <dbReference type="ChEBI" id="CHEBI:74454"/>
        <dbReference type="ChEBI" id="CHEBI:74455"/>
        <dbReference type="EC" id="2.1.1.61"/>
    </reaction>
</comment>
<comment type="cofactor">
    <cofactor evidence="10">
        <name>FAD</name>
        <dbReference type="ChEBI" id="CHEBI:57692"/>
    </cofactor>
</comment>
<dbReference type="InterPro" id="IPR036188">
    <property type="entry name" value="FAD/NAD-bd_sf"/>
</dbReference>
<dbReference type="RefSeq" id="WP_252578849.1">
    <property type="nucleotide sequence ID" value="NZ_CP071527.1"/>
</dbReference>
<dbReference type="Proteomes" id="UP001057474">
    <property type="component" value="Chromosome"/>
</dbReference>
<evidence type="ECO:0000256" key="6">
    <source>
        <dbReference type="ARBA" id="ARBA00022694"/>
    </source>
</evidence>
<dbReference type="InterPro" id="IPR017610">
    <property type="entry name" value="tRNA_S-uridine_synth_MnmC_C"/>
</dbReference>
<evidence type="ECO:0000256" key="8">
    <source>
        <dbReference type="ARBA" id="ARBA00023002"/>
    </source>
</evidence>
<dbReference type="Pfam" id="PF05430">
    <property type="entry name" value="Methyltransf_30"/>
    <property type="match status" value="1"/>
</dbReference>
<sequence>MSNLFVPIKTAELDWHQDLPFSIQYDDVYHSSASGIEQSRYVFVDGNDLISRWQNVPDQSQFTIAETGFGTGLNFLLTWQLWEQHAPEQSCLHFISCEKHPLTHNDLIKSLACWPQLEKQAAQLIEHYPVLTPGYHHLIFANGRVRLTLMLGDALECYEQLLICGEANLERSLRTTYVNAWYLDGFAPAKNQNMWSDSLMKVIAMLSQEGTTLATYTAAGIVKENLRQHGFIVEKKKGFGPKRHMISAYFNPDELVSPKKRHTPWHVSQPEHYNERSALIIGAGLAGCFTAHCLAKRGWKVTLIDELNEVGQGASANQQAVLFPKLSAYNSPLTQFMLMAFLYASREYKAILSQHDMGVLKGSLLLAYNQKEQQAQASLEEWLNQYPSLGTLVNAQQASELAGIPLQQSGLFIPLSGWINSPDLCQFLVRTEGINLITDTVVDQLVFDQKWRVNNCEADVLILANGYKVTTFPETESLPIKPIRGQMTVMSATSETTALRMPLCADGHVLPAHRGTHYLGASYELKTDHATIKEQDDLLNLDKLKCIAPDVSWSYEVKSHWAGVRATTTDYLPIVGRIADATAFNTLYAGLESNAKRWIAKAGPYYPGLYACTGFGSRGLTTIPLCAEWLAALINNEMSFLPRNIQQALSPARFLRKDIVRGKIASPKHT</sequence>
<dbReference type="HAMAP" id="MF_01102">
    <property type="entry name" value="MnmC"/>
    <property type="match status" value="1"/>
</dbReference>
<evidence type="ECO:0000256" key="4">
    <source>
        <dbReference type="ARBA" id="ARBA00022679"/>
    </source>
</evidence>
<organism evidence="13 14">
    <name type="scientific">Legionella lytica</name>
    <dbReference type="NCBI Taxonomy" id="96232"/>
    <lineage>
        <taxon>Bacteria</taxon>
        <taxon>Pseudomonadati</taxon>
        <taxon>Pseudomonadota</taxon>
        <taxon>Gammaproteobacteria</taxon>
        <taxon>Legionellales</taxon>
        <taxon>Legionellaceae</taxon>
        <taxon>Legionella</taxon>
    </lineage>
</organism>
<keyword evidence="5 10" id="KW-0949">S-adenosyl-L-methionine</keyword>
<keyword evidence="9 10" id="KW-0511">Multifunctional enzyme</keyword>
<comment type="function">
    <text evidence="10">Catalyzes the last two steps in the biosynthesis of 5-methylaminomethyl-2-thiouridine (mnm(5)s(2)U) at the wobble position (U34) in tRNA. Catalyzes the FAD-dependent demodification of cmnm(5)s(2)U34 to nm(5)s(2)U34, followed by the transfer of a methyl group from S-adenosyl-L-methionine to nm(5)s(2)U34, to form mnm(5)s(2)U34.</text>
</comment>
<dbReference type="NCBIfam" id="TIGR03197">
    <property type="entry name" value="MnmC_Cterm"/>
    <property type="match status" value="1"/>
</dbReference>
<keyword evidence="14" id="KW-1185">Reference proteome</keyword>
<dbReference type="InterPro" id="IPR006076">
    <property type="entry name" value="FAD-dep_OxRdtase"/>
</dbReference>
<evidence type="ECO:0000256" key="5">
    <source>
        <dbReference type="ARBA" id="ARBA00022691"/>
    </source>
</evidence>
<accession>A0ABY4Y4Y1</accession>
<keyword evidence="8 10" id="KW-0560">Oxidoreductase</keyword>
<feature type="region of interest" description="tRNA (mnm(5)s(2)U34)-methyltransferase" evidence="10">
    <location>
        <begin position="1"/>
        <end position="251"/>
    </location>
</feature>
<evidence type="ECO:0000256" key="7">
    <source>
        <dbReference type="ARBA" id="ARBA00022827"/>
    </source>
</evidence>
<dbReference type="Gene3D" id="3.30.9.10">
    <property type="entry name" value="D-Amino Acid Oxidase, subunit A, domain 2"/>
    <property type="match status" value="1"/>
</dbReference>
<dbReference type="SUPFAM" id="SSF54373">
    <property type="entry name" value="FAD-linked reductases, C-terminal domain"/>
    <property type="match status" value="1"/>
</dbReference>
<evidence type="ECO:0000313" key="13">
    <source>
        <dbReference type="EMBL" id="USQ12654.1"/>
    </source>
</evidence>
<evidence type="ECO:0000256" key="10">
    <source>
        <dbReference type="HAMAP-Rule" id="MF_01102"/>
    </source>
</evidence>
<keyword evidence="7 10" id="KW-0274">FAD</keyword>
<feature type="region of interest" description="FAD-dependent cmnm(5)s(2)U34 oxidoreductase" evidence="10">
    <location>
        <begin position="281"/>
        <end position="670"/>
    </location>
</feature>
<keyword evidence="1 10" id="KW-0963">Cytoplasm</keyword>
<dbReference type="SUPFAM" id="SSF51905">
    <property type="entry name" value="FAD/NAD(P)-binding domain"/>
    <property type="match status" value="1"/>
</dbReference>
<feature type="domain" description="FAD dependent oxidoreductase" evidence="11">
    <location>
        <begin position="279"/>
        <end position="633"/>
    </location>
</feature>
<evidence type="ECO:0000256" key="3">
    <source>
        <dbReference type="ARBA" id="ARBA00022630"/>
    </source>
</evidence>
<dbReference type="EMBL" id="CP071527">
    <property type="protein sequence ID" value="USQ12654.1"/>
    <property type="molecule type" value="Genomic_DNA"/>
</dbReference>
<gene>
    <name evidence="10 13" type="primary">mnmC</name>
    <name evidence="13" type="ORF">J2N86_07985</name>
</gene>
<reference evidence="13" key="1">
    <citation type="submission" date="2021-03" db="EMBL/GenBank/DDBJ databases">
        <title>Legionella lytica PCM 2298.</title>
        <authorList>
            <person name="Koper P."/>
        </authorList>
    </citation>
    <scope>NUCLEOTIDE SEQUENCE</scope>
    <source>
        <strain evidence="13">PCM 2298</strain>
    </source>
</reference>
<dbReference type="InterPro" id="IPR029063">
    <property type="entry name" value="SAM-dependent_MTases_sf"/>
</dbReference>
<keyword evidence="3 10" id="KW-0285">Flavoprotein</keyword>
<comment type="subcellular location">
    <subcellularLocation>
        <location evidence="10">Cytoplasm</location>
    </subcellularLocation>
</comment>
<evidence type="ECO:0000313" key="14">
    <source>
        <dbReference type="Proteomes" id="UP001057474"/>
    </source>
</evidence>
<dbReference type="InterPro" id="IPR023032">
    <property type="entry name" value="tRNA_MAMT_biosynth_bifunc_MnmC"/>
</dbReference>
<comment type="similarity">
    <text evidence="10">In the N-terminal section; belongs to the methyltransferase superfamily. tRNA (mnm(5)s(2)U34)-methyltransferase family.</text>
</comment>
<name>A0ABY4Y4Y1_9GAMM</name>
<dbReference type="Gene3D" id="3.50.50.60">
    <property type="entry name" value="FAD/NAD(P)-binding domain"/>
    <property type="match status" value="1"/>
</dbReference>
<dbReference type="EC" id="1.5.-.-" evidence="10"/>
<keyword evidence="6 10" id="KW-0819">tRNA processing</keyword>
<dbReference type="Pfam" id="PF01266">
    <property type="entry name" value="DAO"/>
    <property type="match status" value="1"/>
</dbReference>
<dbReference type="EC" id="2.1.1.61" evidence="10"/>
<protein>
    <recommendedName>
        <fullName evidence="10">tRNA 5-methylaminomethyl-2-thiouridine biosynthesis bifunctional protein MnmC</fullName>
        <shortName evidence="10">tRNA mnm(5)s(2)U biosynthesis bifunctional protein</shortName>
    </recommendedName>
    <domain>
        <recommendedName>
            <fullName evidence="10">tRNA (mnm(5)s(2)U34)-methyltransferase</fullName>
            <ecNumber evidence="10">2.1.1.61</ecNumber>
        </recommendedName>
    </domain>
    <domain>
        <recommendedName>
            <fullName evidence="10">FAD-dependent cmnm(5)s(2)U34 oxidoreductase</fullName>
            <ecNumber evidence="10">1.5.-.-</ecNumber>
        </recommendedName>
    </domain>
</protein>